<dbReference type="InterPro" id="IPR027417">
    <property type="entry name" value="P-loop_NTPase"/>
</dbReference>
<dbReference type="InterPro" id="IPR024704">
    <property type="entry name" value="SMC"/>
</dbReference>
<evidence type="ECO:0000259" key="7">
    <source>
        <dbReference type="PROSITE" id="PS50010"/>
    </source>
</evidence>
<reference evidence="8 9" key="1">
    <citation type="submission" date="2016-11" db="EMBL/GenBank/DDBJ databases">
        <authorList>
            <person name="Jaros S."/>
            <person name="Januszkiewicz K."/>
            <person name="Wedrychowicz H."/>
        </authorList>
    </citation>
    <scope>NUCLEOTIDE SEQUENCE [LARGE SCALE GENOMIC DNA]</scope>
    <source>
        <strain evidence="8 9">DSM 19557</strain>
    </source>
</reference>
<dbReference type="STRING" id="381751.SAMN05444391_0870"/>
<dbReference type="Gene3D" id="1.20.1060.20">
    <property type="match status" value="1"/>
</dbReference>
<dbReference type="SMART" id="SM00968">
    <property type="entry name" value="SMC_hinge"/>
    <property type="match status" value="1"/>
</dbReference>
<dbReference type="InterPro" id="IPR003395">
    <property type="entry name" value="RecF/RecN/SMC_N"/>
</dbReference>
<dbReference type="SUPFAM" id="SSF52540">
    <property type="entry name" value="P-loop containing nucleoside triphosphate hydrolases"/>
    <property type="match status" value="1"/>
</dbReference>
<dbReference type="InterPro" id="IPR000219">
    <property type="entry name" value="DH_dom"/>
</dbReference>
<dbReference type="InterPro" id="IPR036277">
    <property type="entry name" value="SMC_hinge_sf"/>
</dbReference>
<evidence type="ECO:0000256" key="2">
    <source>
        <dbReference type="ARBA" id="ARBA00022741"/>
    </source>
</evidence>
<evidence type="ECO:0000256" key="1">
    <source>
        <dbReference type="ARBA" id="ARBA00022490"/>
    </source>
</evidence>
<name>A0A1M6S4J7_9AQUI</name>
<dbReference type="OrthoDB" id="9808768at2"/>
<dbReference type="PIRSF" id="PIRSF005719">
    <property type="entry name" value="SMC"/>
    <property type="match status" value="1"/>
</dbReference>
<evidence type="ECO:0000256" key="3">
    <source>
        <dbReference type="ARBA" id="ARBA00022840"/>
    </source>
</evidence>
<dbReference type="HAMAP" id="MF_01894">
    <property type="entry name" value="Smc_prok"/>
    <property type="match status" value="1"/>
</dbReference>
<dbReference type="Pfam" id="PF02463">
    <property type="entry name" value="SMC_N"/>
    <property type="match status" value="2"/>
</dbReference>
<feature type="coiled-coil region" evidence="6">
    <location>
        <begin position="655"/>
        <end position="999"/>
    </location>
</feature>
<dbReference type="GO" id="GO:0005737">
    <property type="term" value="C:cytoplasm"/>
    <property type="evidence" value="ECO:0007669"/>
    <property type="project" value="UniProtKB-SubCell"/>
</dbReference>
<dbReference type="GO" id="GO:0005524">
    <property type="term" value="F:ATP binding"/>
    <property type="evidence" value="ECO:0007669"/>
    <property type="project" value="UniProtKB-UniRule"/>
</dbReference>
<dbReference type="InterPro" id="IPR010935">
    <property type="entry name" value="SMC_hinge"/>
</dbReference>
<protein>
    <recommendedName>
        <fullName evidence="6">Chromosome partition protein Smc</fullName>
    </recommendedName>
</protein>
<comment type="subcellular location">
    <subcellularLocation>
        <location evidence="6">Cytoplasm</location>
    </subcellularLocation>
</comment>
<dbReference type="AlphaFoldDB" id="A0A1M6S4J7"/>
<dbReference type="GO" id="GO:0016887">
    <property type="term" value="F:ATP hydrolysis activity"/>
    <property type="evidence" value="ECO:0007669"/>
    <property type="project" value="InterPro"/>
</dbReference>
<comment type="domain">
    <text evidence="6">Contains large globular domains required for ATP hydrolysis at each terminus and a third globular domain forming a flexible hinge near the middle of the molecule. These domains are separated by coiled-coil structures.</text>
</comment>
<dbReference type="GO" id="GO:0007059">
    <property type="term" value="P:chromosome segregation"/>
    <property type="evidence" value="ECO:0007669"/>
    <property type="project" value="UniProtKB-UniRule"/>
</dbReference>
<evidence type="ECO:0000256" key="5">
    <source>
        <dbReference type="ARBA" id="ARBA00023125"/>
    </source>
</evidence>
<keyword evidence="3 6" id="KW-0067">ATP-binding</keyword>
<dbReference type="EMBL" id="LT670846">
    <property type="protein sequence ID" value="SHK39438.1"/>
    <property type="molecule type" value="Genomic_DNA"/>
</dbReference>
<evidence type="ECO:0000256" key="4">
    <source>
        <dbReference type="ARBA" id="ARBA00023054"/>
    </source>
</evidence>
<dbReference type="GO" id="GO:0030261">
    <property type="term" value="P:chromosome condensation"/>
    <property type="evidence" value="ECO:0007669"/>
    <property type="project" value="InterPro"/>
</dbReference>
<gene>
    <name evidence="6" type="primary">smc</name>
    <name evidence="8" type="ORF">SAMN05444391_0870</name>
</gene>
<dbReference type="NCBIfam" id="TIGR02169">
    <property type="entry name" value="SMC_prok_A"/>
    <property type="match status" value="1"/>
</dbReference>
<dbReference type="GO" id="GO:0005085">
    <property type="term" value="F:guanyl-nucleotide exchange factor activity"/>
    <property type="evidence" value="ECO:0007669"/>
    <property type="project" value="InterPro"/>
</dbReference>
<dbReference type="Pfam" id="PF06470">
    <property type="entry name" value="SMC_hinge"/>
    <property type="match status" value="1"/>
</dbReference>
<keyword evidence="4 6" id="KW-0175">Coiled coil</keyword>
<dbReference type="Gene3D" id="3.40.50.300">
    <property type="entry name" value="P-loop containing nucleotide triphosphate hydrolases"/>
    <property type="match status" value="2"/>
</dbReference>
<dbReference type="Proteomes" id="UP000189810">
    <property type="component" value="Chromosome I"/>
</dbReference>
<proteinExistence type="inferred from homology"/>
<keyword evidence="9" id="KW-1185">Reference proteome</keyword>
<comment type="similarity">
    <text evidence="6">Belongs to the SMC family.</text>
</comment>
<keyword evidence="2 6" id="KW-0547">Nucleotide-binding</keyword>
<organism evidence="8 9">
    <name type="scientific">Thermocrinis minervae</name>
    <dbReference type="NCBI Taxonomy" id="381751"/>
    <lineage>
        <taxon>Bacteria</taxon>
        <taxon>Pseudomonadati</taxon>
        <taxon>Aquificota</taxon>
        <taxon>Aquificia</taxon>
        <taxon>Aquificales</taxon>
        <taxon>Aquificaceae</taxon>
        <taxon>Thermocrinis</taxon>
    </lineage>
</organism>
<evidence type="ECO:0000256" key="6">
    <source>
        <dbReference type="HAMAP-Rule" id="MF_01894"/>
    </source>
</evidence>
<comment type="subunit">
    <text evidence="6">Homodimer.</text>
</comment>
<dbReference type="InterPro" id="IPR011890">
    <property type="entry name" value="SMC_prok"/>
</dbReference>
<keyword evidence="5 6" id="KW-0238">DNA-binding</keyword>
<feature type="domain" description="DH" evidence="7">
    <location>
        <begin position="667"/>
        <end position="979"/>
    </location>
</feature>
<dbReference type="PROSITE" id="PS50010">
    <property type="entry name" value="DH_2"/>
    <property type="match status" value="1"/>
</dbReference>
<dbReference type="PANTHER" id="PTHR43977">
    <property type="entry name" value="STRUCTURAL MAINTENANCE OF CHROMOSOMES PROTEIN 3"/>
    <property type="match status" value="1"/>
</dbReference>
<dbReference type="SUPFAM" id="SSF75553">
    <property type="entry name" value="Smc hinge domain"/>
    <property type="match status" value="1"/>
</dbReference>
<dbReference type="GO" id="GO:0007062">
    <property type="term" value="P:sister chromatid cohesion"/>
    <property type="evidence" value="ECO:0007669"/>
    <property type="project" value="InterPro"/>
</dbReference>
<comment type="function">
    <text evidence="6">Required for chromosome condensation and partitioning.</text>
</comment>
<sequence>MKGFIDLLVVENFKSYGEGKVEIPLGKGFIAVVGPNGAGKSNIGDAISFALGLATARTLRAKNLSHLIFSKDGKRADYAYVEVHFKNYGAFPTHEEDVVISRKVYKDGRSVFRINGVQVRESELAEFLSKAGLYETAYNIVLQGDVVRFLKMTPVERRKLIEEIAGIGEFEEKKQKALENLGQVELKIRELRLLIDEVELQMEKLSEELKRLEAYRELEHKRKVLQAKLYQKELTTLEDRIKELFSQKQAIHDQLEQLKGTIRQLEEKLKEKEELLENTNRELLPYREKVGKLSSDLEHAEEKIKELNRRSLELNQEVVSATERERIFQRTLEELEFQINTLQESITVKEEELRELEEEAQKIKVELSQKEDVLRVSLEEAHRAEEKLGQMNKDLKEKKNRLSYIQLKVKELEMKIQKVMEDIQRLSDEANSIQSQKEELLLSLENYRKMLEEENISLSKKRMELKEAEERLNEMRKAREELLKKMAVLEDTLSRISPESLPFEGIEGVYGRVSDLISVKDPQHIKAIEVAGGGRLSFVVVEDEEVARKCIQRLKELKLGRMSFIPLNKVREQPLPPYPRVRGALDFVVKLVDYDPKFKKVVSFVFGDTLLVEDFEAAKRIGIGTYRMVTLDGELFEKSGVISGGSYEVRGELGREVYIRELEDLKKQEEKLLESLKKEEERVKRLREELVEKEGVLHILQRRIKEIEEKEKKDLDRLKDIENRIIKAQEYITITQEEIKKLQEEEKKLVEEINYLEKKIENISIKRQSILSHYKELGIEELRRQYEAVESKLKLKREELYKLQVELKEKEAQKESVFKEMARVKALFQRVEEEQKEISQKLAYLTSHKERLQEELKKLNEEAYKLYKLRDELEKEIKDLQIELGRLRLQEEEKSTYLNSILVELAKLEERTKELKEKLASLGVEQTLQVGESINSLRQELAAVEKRLERFGNVNFMAEEDYKQALDKHKELTERYNKAKEEKKAITELIQEVESKKLKAFMSAFRAINANLKRVFAYLSPGGRINMELEREDDPFSGGIHVHIKPRGKDVQYMEAMSGGEKTLAALSLIFAIQEYKPSVFYYFDEVDAHLDEANAVRVAQLIKEKSKEQQFIVVTLREAMAEFADKLIGVSARGGISRVFPLQNITQNAR</sequence>
<feature type="coiled-coil region" evidence="6">
    <location>
        <begin position="167"/>
        <end position="492"/>
    </location>
</feature>
<feature type="binding site" evidence="6">
    <location>
        <begin position="35"/>
        <end position="42"/>
    </location>
    <ligand>
        <name>ATP</name>
        <dbReference type="ChEBI" id="CHEBI:30616"/>
    </ligand>
</feature>
<dbReference type="RefSeq" id="WP_079654003.1">
    <property type="nucleotide sequence ID" value="NZ_LT670846.1"/>
</dbReference>
<accession>A0A1M6S4J7</accession>
<evidence type="ECO:0000313" key="9">
    <source>
        <dbReference type="Proteomes" id="UP000189810"/>
    </source>
</evidence>
<keyword evidence="1 6" id="KW-0963">Cytoplasm</keyword>
<dbReference type="GO" id="GO:0006260">
    <property type="term" value="P:DNA replication"/>
    <property type="evidence" value="ECO:0007669"/>
    <property type="project" value="UniProtKB-UniRule"/>
</dbReference>
<evidence type="ECO:0000313" key="8">
    <source>
        <dbReference type="EMBL" id="SHK39438.1"/>
    </source>
</evidence>
<dbReference type="Gene3D" id="3.30.70.1620">
    <property type="match status" value="1"/>
</dbReference>
<dbReference type="GO" id="GO:0003677">
    <property type="term" value="F:DNA binding"/>
    <property type="evidence" value="ECO:0007669"/>
    <property type="project" value="UniProtKB-UniRule"/>
</dbReference>
<dbReference type="NCBIfam" id="TIGR02168">
    <property type="entry name" value="SMC_prok_B"/>
    <property type="match status" value="1"/>
</dbReference>
<dbReference type="GO" id="GO:0005694">
    <property type="term" value="C:chromosome"/>
    <property type="evidence" value="ECO:0007669"/>
    <property type="project" value="InterPro"/>
</dbReference>